<dbReference type="EMBL" id="JAGEUA010000007">
    <property type="protein sequence ID" value="KAL0970097.1"/>
    <property type="molecule type" value="Genomic_DNA"/>
</dbReference>
<gene>
    <name evidence="1" type="ORF">UPYG_G00237100</name>
</gene>
<proteinExistence type="predicted"/>
<name>A0ABD0WEP1_UMBPY</name>
<dbReference type="AlphaFoldDB" id="A0ABD0WEP1"/>
<organism evidence="1 2">
    <name type="scientific">Umbra pygmaea</name>
    <name type="common">Eastern mudminnow</name>
    <dbReference type="NCBI Taxonomy" id="75934"/>
    <lineage>
        <taxon>Eukaryota</taxon>
        <taxon>Metazoa</taxon>
        <taxon>Chordata</taxon>
        <taxon>Craniata</taxon>
        <taxon>Vertebrata</taxon>
        <taxon>Euteleostomi</taxon>
        <taxon>Actinopterygii</taxon>
        <taxon>Neopterygii</taxon>
        <taxon>Teleostei</taxon>
        <taxon>Protacanthopterygii</taxon>
        <taxon>Esociformes</taxon>
        <taxon>Umbridae</taxon>
        <taxon>Umbra</taxon>
    </lineage>
</organism>
<comment type="caution">
    <text evidence="1">The sequence shown here is derived from an EMBL/GenBank/DDBJ whole genome shotgun (WGS) entry which is preliminary data.</text>
</comment>
<sequence>MARGLPSGLMRTDICSRDNLTQYTECRDGGASLSIVHFTCKLSLTALQRKKRLVDFIVHSPRELSSIWCDELQDTLMGYMKAVLN</sequence>
<evidence type="ECO:0000313" key="2">
    <source>
        <dbReference type="Proteomes" id="UP001557470"/>
    </source>
</evidence>
<keyword evidence="2" id="KW-1185">Reference proteome</keyword>
<evidence type="ECO:0000313" key="1">
    <source>
        <dbReference type="EMBL" id="KAL0970097.1"/>
    </source>
</evidence>
<accession>A0ABD0WEP1</accession>
<reference evidence="1 2" key="1">
    <citation type="submission" date="2024-06" db="EMBL/GenBank/DDBJ databases">
        <authorList>
            <person name="Pan Q."/>
            <person name="Wen M."/>
            <person name="Jouanno E."/>
            <person name="Zahm M."/>
            <person name="Klopp C."/>
            <person name="Cabau C."/>
            <person name="Louis A."/>
            <person name="Berthelot C."/>
            <person name="Parey E."/>
            <person name="Roest Crollius H."/>
            <person name="Montfort J."/>
            <person name="Robinson-Rechavi M."/>
            <person name="Bouchez O."/>
            <person name="Lampietro C."/>
            <person name="Lopez Roques C."/>
            <person name="Donnadieu C."/>
            <person name="Postlethwait J."/>
            <person name="Bobe J."/>
            <person name="Verreycken H."/>
            <person name="Guiguen Y."/>
        </authorList>
    </citation>
    <scope>NUCLEOTIDE SEQUENCE [LARGE SCALE GENOMIC DNA]</scope>
    <source>
        <strain evidence="1">Up_M1</strain>
        <tissue evidence="1">Testis</tissue>
    </source>
</reference>
<protein>
    <submittedName>
        <fullName evidence="1">Uncharacterized protein</fullName>
    </submittedName>
</protein>
<dbReference type="Proteomes" id="UP001557470">
    <property type="component" value="Unassembled WGS sequence"/>
</dbReference>